<dbReference type="InterPro" id="IPR050620">
    <property type="entry name" value="Thioredoxin_H-type-like"/>
</dbReference>
<evidence type="ECO:0000313" key="2">
    <source>
        <dbReference type="EMBL" id="KAL3636810.1"/>
    </source>
</evidence>
<dbReference type="Pfam" id="PF00085">
    <property type="entry name" value="Thioredoxin"/>
    <property type="match status" value="1"/>
</dbReference>
<proteinExistence type="predicted"/>
<evidence type="ECO:0000259" key="1">
    <source>
        <dbReference type="PROSITE" id="PS51352"/>
    </source>
</evidence>
<dbReference type="Gene3D" id="3.40.30.10">
    <property type="entry name" value="Glutaredoxin"/>
    <property type="match status" value="1"/>
</dbReference>
<dbReference type="PANTHER" id="PTHR10438">
    <property type="entry name" value="THIOREDOXIN"/>
    <property type="match status" value="1"/>
</dbReference>
<dbReference type="PROSITE" id="PS51352">
    <property type="entry name" value="THIOREDOXIN_2"/>
    <property type="match status" value="1"/>
</dbReference>
<dbReference type="InterPro" id="IPR036249">
    <property type="entry name" value="Thioredoxin-like_sf"/>
</dbReference>
<feature type="domain" description="Thioredoxin" evidence="1">
    <location>
        <begin position="1"/>
        <end position="118"/>
    </location>
</feature>
<dbReference type="EMBL" id="JAVIJP010000026">
    <property type="protein sequence ID" value="KAL3636810.1"/>
    <property type="molecule type" value="Genomic_DNA"/>
</dbReference>
<protein>
    <submittedName>
        <fullName evidence="2">Thioredoxin-like protein cxxs1</fullName>
    </submittedName>
</protein>
<gene>
    <name evidence="2" type="primary">CXXS1_2</name>
    <name evidence="2" type="ORF">CASFOL_019109</name>
</gene>
<name>A0ABD3D3G4_9LAMI</name>
<evidence type="ECO:0000313" key="3">
    <source>
        <dbReference type="Proteomes" id="UP001632038"/>
    </source>
</evidence>
<sequence length="118" mass="13013">MAGQQQATKSRVVNVDSAVTWDMFIAQAKNQGSPVVVQFTASWCMPSVAMEPYLEELALTHQDILFLLVDVDETKEVASKMGIKAMPTFLLMKDGVVVDKLIGANPDEIKKRVFGLIK</sequence>
<dbReference type="AlphaFoldDB" id="A0ABD3D3G4"/>
<reference evidence="3" key="1">
    <citation type="journal article" date="2024" name="IScience">
        <title>Strigolactones Initiate the Formation of Haustorium-like Structures in Castilleja.</title>
        <authorList>
            <person name="Buerger M."/>
            <person name="Peterson D."/>
            <person name="Chory J."/>
        </authorList>
    </citation>
    <scope>NUCLEOTIDE SEQUENCE [LARGE SCALE GENOMIC DNA]</scope>
</reference>
<dbReference type="InterPro" id="IPR013766">
    <property type="entry name" value="Thioredoxin_domain"/>
</dbReference>
<organism evidence="2 3">
    <name type="scientific">Castilleja foliolosa</name>
    <dbReference type="NCBI Taxonomy" id="1961234"/>
    <lineage>
        <taxon>Eukaryota</taxon>
        <taxon>Viridiplantae</taxon>
        <taxon>Streptophyta</taxon>
        <taxon>Embryophyta</taxon>
        <taxon>Tracheophyta</taxon>
        <taxon>Spermatophyta</taxon>
        <taxon>Magnoliopsida</taxon>
        <taxon>eudicotyledons</taxon>
        <taxon>Gunneridae</taxon>
        <taxon>Pentapetalae</taxon>
        <taxon>asterids</taxon>
        <taxon>lamiids</taxon>
        <taxon>Lamiales</taxon>
        <taxon>Orobanchaceae</taxon>
        <taxon>Pedicularideae</taxon>
        <taxon>Castillejinae</taxon>
        <taxon>Castilleja</taxon>
    </lineage>
</organism>
<dbReference type="CDD" id="cd02947">
    <property type="entry name" value="TRX_family"/>
    <property type="match status" value="1"/>
</dbReference>
<keyword evidence="3" id="KW-1185">Reference proteome</keyword>
<dbReference type="PANTHER" id="PTHR10438:SF242">
    <property type="entry name" value="THIOREDOXIN-LIKE PROTEIN CXXS1"/>
    <property type="match status" value="1"/>
</dbReference>
<dbReference type="Proteomes" id="UP001632038">
    <property type="component" value="Unassembled WGS sequence"/>
</dbReference>
<comment type="caution">
    <text evidence="2">The sequence shown here is derived from an EMBL/GenBank/DDBJ whole genome shotgun (WGS) entry which is preliminary data.</text>
</comment>
<accession>A0ABD3D3G4</accession>
<dbReference type="SUPFAM" id="SSF52833">
    <property type="entry name" value="Thioredoxin-like"/>
    <property type="match status" value="1"/>
</dbReference>